<dbReference type="EMBL" id="JAPUUL010001298">
    <property type="protein sequence ID" value="KAJ8127794.1"/>
    <property type="molecule type" value="Genomic_DNA"/>
</dbReference>
<organism evidence="1 2">
    <name type="scientific">Lasiodiplodia mahajangana</name>
    <dbReference type="NCBI Taxonomy" id="1108764"/>
    <lineage>
        <taxon>Eukaryota</taxon>
        <taxon>Fungi</taxon>
        <taxon>Dikarya</taxon>
        <taxon>Ascomycota</taxon>
        <taxon>Pezizomycotina</taxon>
        <taxon>Dothideomycetes</taxon>
        <taxon>Dothideomycetes incertae sedis</taxon>
        <taxon>Botryosphaeriales</taxon>
        <taxon>Botryosphaeriaceae</taxon>
        <taxon>Lasiodiplodia</taxon>
    </lineage>
</organism>
<protein>
    <submittedName>
        <fullName evidence="1">Uncharacterized protein</fullName>
    </submittedName>
</protein>
<keyword evidence="2" id="KW-1185">Reference proteome</keyword>
<evidence type="ECO:0000313" key="1">
    <source>
        <dbReference type="EMBL" id="KAJ8127794.1"/>
    </source>
</evidence>
<comment type="caution">
    <text evidence="1">The sequence shown here is derived from an EMBL/GenBank/DDBJ whole genome shotgun (WGS) entry which is preliminary data.</text>
</comment>
<name>A0ACC2JKD7_9PEZI</name>
<sequence length="103" mass="11629">MNKRISKSRSRRPPTRSSKRLQEQLLNAVTRDSVNSPDCPSDQSVLPPAGVSLADVPVKSTKRHLEETDQPAAKRPRLVTEVEEARVRTADEVWRHGSVHLKR</sequence>
<proteinExistence type="predicted"/>
<evidence type="ECO:0000313" key="2">
    <source>
        <dbReference type="Proteomes" id="UP001153332"/>
    </source>
</evidence>
<dbReference type="Proteomes" id="UP001153332">
    <property type="component" value="Unassembled WGS sequence"/>
</dbReference>
<accession>A0ACC2JKD7</accession>
<reference evidence="1" key="1">
    <citation type="submission" date="2022-12" db="EMBL/GenBank/DDBJ databases">
        <title>Genome Sequence of Lasiodiplodia mahajangana.</title>
        <authorList>
            <person name="Buettner E."/>
        </authorList>
    </citation>
    <scope>NUCLEOTIDE SEQUENCE</scope>
    <source>
        <strain evidence="1">VT137</strain>
    </source>
</reference>
<gene>
    <name evidence="1" type="ORF">O1611_g5840</name>
</gene>